<dbReference type="InterPro" id="IPR029045">
    <property type="entry name" value="ClpP/crotonase-like_dom_sf"/>
</dbReference>
<dbReference type="InterPro" id="IPR004447">
    <property type="entry name" value="Peptidase_S41A"/>
</dbReference>
<evidence type="ECO:0000256" key="1">
    <source>
        <dbReference type="ARBA" id="ARBA00009179"/>
    </source>
</evidence>
<keyword evidence="3" id="KW-0378">Hydrolase</keyword>
<dbReference type="Pfam" id="PF03572">
    <property type="entry name" value="Peptidase_S41"/>
    <property type="match status" value="1"/>
</dbReference>
<dbReference type="PROSITE" id="PS50106">
    <property type="entry name" value="PDZ"/>
    <property type="match status" value="1"/>
</dbReference>
<dbReference type="EMBL" id="VSSQ01018336">
    <property type="protein sequence ID" value="MPM61434.1"/>
    <property type="molecule type" value="Genomic_DNA"/>
</dbReference>
<dbReference type="GO" id="GO:0004175">
    <property type="term" value="F:endopeptidase activity"/>
    <property type="evidence" value="ECO:0007669"/>
    <property type="project" value="TreeGrafter"/>
</dbReference>
<dbReference type="InterPro" id="IPR001478">
    <property type="entry name" value="PDZ"/>
</dbReference>
<dbReference type="SUPFAM" id="SSF52096">
    <property type="entry name" value="ClpP/crotonase"/>
    <property type="match status" value="1"/>
</dbReference>
<evidence type="ECO:0000313" key="6">
    <source>
        <dbReference type="EMBL" id="MPM61434.1"/>
    </source>
</evidence>
<comment type="caution">
    <text evidence="6">The sequence shown here is derived from an EMBL/GenBank/DDBJ whole genome shotgun (WGS) entry which is preliminary data.</text>
</comment>
<dbReference type="CDD" id="cd06782">
    <property type="entry name" value="cpPDZ_CPP-like"/>
    <property type="match status" value="1"/>
</dbReference>
<dbReference type="CDD" id="cd07560">
    <property type="entry name" value="Peptidase_S41_CPP"/>
    <property type="match status" value="1"/>
</dbReference>
<dbReference type="SMART" id="SM00245">
    <property type="entry name" value="TSPc"/>
    <property type="match status" value="1"/>
</dbReference>
<proteinExistence type="inferred from homology"/>
<dbReference type="InterPro" id="IPR041489">
    <property type="entry name" value="PDZ_6"/>
</dbReference>
<feature type="domain" description="PDZ" evidence="5">
    <location>
        <begin position="77"/>
        <end position="162"/>
    </location>
</feature>
<evidence type="ECO:0000259" key="5">
    <source>
        <dbReference type="PROSITE" id="PS50106"/>
    </source>
</evidence>
<sequence length="531" mass="59112">MRKLFISLLTFGALIASTISYGQGDDINKQVSKFGQVLFYLNNYYLDTLNNSTITEEAVKSLISSLDPHSSYISAKEVKAMNEPLEGNFEGVGIEFAIIRDTLSVASTVSGGPSERVGIRSGDKIVAIDGEDIASKGLTNEMVFKYLRGPKGTKVMLAVERRGVEGTLAFEVIRDKIPINSVDAAYEAAPGILYIKLSRFAANSTHEIINNILELNMGQLKGFILDLRGNSGGFLGTAMEITNFFLESGETIVYTEGLRVPRMEEKARGTGFYKNGPLAVLVDENSASASEIVAGAVQDWDRGVIIGRRTFGKGLVQQMLPLNDGSQLRLTVARYHTPSGRVIQSPYEAGSTADYYKAFMERYERGESFNRDSIHFPDSLKYSTLKKKRTVYGGGGIMPDIFIPADTTNYTNYYGELSRKGVIIEFMNDFSDKNRDFYKGKYPNFEKYFEEFEFNQEVFAQLADFAAQKGVKHNNQEMEKSLNQIRIYMKALFARSLFGTTAFYRVTNGTEDKSFEAALRFIEGSGTKPLL</sequence>
<dbReference type="SUPFAM" id="SSF50156">
    <property type="entry name" value="PDZ domain-like"/>
    <property type="match status" value="1"/>
</dbReference>
<gene>
    <name evidence="6" type="ORF">SDC9_108292</name>
</gene>
<dbReference type="Gene3D" id="3.90.226.10">
    <property type="entry name" value="2-enoyl-CoA Hydratase, Chain A, domain 1"/>
    <property type="match status" value="1"/>
</dbReference>
<dbReference type="SMART" id="SM00228">
    <property type="entry name" value="PDZ"/>
    <property type="match status" value="1"/>
</dbReference>
<name>A0A645BI67_9ZZZZ</name>
<reference evidence="6" key="1">
    <citation type="submission" date="2019-08" db="EMBL/GenBank/DDBJ databases">
        <authorList>
            <person name="Kucharzyk K."/>
            <person name="Murdoch R.W."/>
            <person name="Higgins S."/>
            <person name="Loffler F."/>
        </authorList>
    </citation>
    <scope>NUCLEOTIDE SEQUENCE</scope>
</reference>
<keyword evidence="2" id="KW-0645">Protease</keyword>
<dbReference type="GO" id="GO:0008236">
    <property type="term" value="F:serine-type peptidase activity"/>
    <property type="evidence" value="ECO:0007669"/>
    <property type="project" value="UniProtKB-KW"/>
</dbReference>
<dbReference type="InterPro" id="IPR036034">
    <property type="entry name" value="PDZ_sf"/>
</dbReference>
<dbReference type="Gene3D" id="3.30.750.44">
    <property type="match status" value="1"/>
</dbReference>
<dbReference type="Pfam" id="PF17820">
    <property type="entry name" value="PDZ_6"/>
    <property type="match status" value="1"/>
</dbReference>
<accession>A0A645BI67</accession>
<protein>
    <recommendedName>
        <fullName evidence="5">PDZ domain-containing protein</fullName>
    </recommendedName>
</protein>
<comment type="similarity">
    <text evidence="1">Belongs to the peptidase S41A family.</text>
</comment>
<keyword evidence="4" id="KW-0720">Serine protease</keyword>
<dbReference type="InterPro" id="IPR005151">
    <property type="entry name" value="Tail-specific_protease"/>
</dbReference>
<dbReference type="GO" id="GO:0007165">
    <property type="term" value="P:signal transduction"/>
    <property type="evidence" value="ECO:0007669"/>
    <property type="project" value="TreeGrafter"/>
</dbReference>
<dbReference type="GO" id="GO:0006508">
    <property type="term" value="P:proteolysis"/>
    <property type="evidence" value="ECO:0007669"/>
    <property type="project" value="UniProtKB-KW"/>
</dbReference>
<dbReference type="PANTHER" id="PTHR32060">
    <property type="entry name" value="TAIL-SPECIFIC PROTEASE"/>
    <property type="match status" value="1"/>
</dbReference>
<dbReference type="GO" id="GO:0030288">
    <property type="term" value="C:outer membrane-bounded periplasmic space"/>
    <property type="evidence" value="ECO:0007669"/>
    <property type="project" value="TreeGrafter"/>
</dbReference>
<evidence type="ECO:0000256" key="4">
    <source>
        <dbReference type="ARBA" id="ARBA00022825"/>
    </source>
</evidence>
<dbReference type="NCBIfam" id="TIGR00225">
    <property type="entry name" value="prc"/>
    <property type="match status" value="1"/>
</dbReference>
<organism evidence="6">
    <name type="scientific">bioreactor metagenome</name>
    <dbReference type="NCBI Taxonomy" id="1076179"/>
    <lineage>
        <taxon>unclassified sequences</taxon>
        <taxon>metagenomes</taxon>
        <taxon>ecological metagenomes</taxon>
    </lineage>
</organism>
<evidence type="ECO:0000256" key="3">
    <source>
        <dbReference type="ARBA" id="ARBA00022801"/>
    </source>
</evidence>
<dbReference type="AlphaFoldDB" id="A0A645BI67"/>
<dbReference type="PANTHER" id="PTHR32060:SF30">
    <property type="entry name" value="CARBOXY-TERMINAL PROCESSING PROTEASE CTPA"/>
    <property type="match status" value="1"/>
</dbReference>
<evidence type="ECO:0000256" key="2">
    <source>
        <dbReference type="ARBA" id="ARBA00022670"/>
    </source>
</evidence>
<dbReference type="Gene3D" id="2.30.42.10">
    <property type="match status" value="1"/>
</dbReference>